<evidence type="ECO:0000256" key="5">
    <source>
        <dbReference type="ARBA" id="ARBA00022989"/>
    </source>
</evidence>
<dbReference type="GO" id="GO:0015031">
    <property type="term" value="P:protein transport"/>
    <property type="evidence" value="ECO:0007669"/>
    <property type="project" value="UniProtKB-KW"/>
</dbReference>
<evidence type="ECO:0000256" key="4">
    <source>
        <dbReference type="ARBA" id="ARBA00022692"/>
    </source>
</evidence>
<feature type="transmembrane region" description="Helical" evidence="8">
    <location>
        <begin position="12"/>
        <end position="31"/>
    </location>
</feature>
<dbReference type="InterPro" id="IPR003400">
    <property type="entry name" value="ExbD"/>
</dbReference>
<evidence type="ECO:0000256" key="2">
    <source>
        <dbReference type="ARBA" id="ARBA00005811"/>
    </source>
</evidence>
<keyword evidence="7" id="KW-0653">Protein transport</keyword>
<organism evidence="9 10">
    <name type="scientific">Bizionia echini</name>
    <dbReference type="NCBI Taxonomy" id="649333"/>
    <lineage>
        <taxon>Bacteria</taxon>
        <taxon>Pseudomonadati</taxon>
        <taxon>Bacteroidota</taxon>
        <taxon>Flavobacteriia</taxon>
        <taxon>Flavobacteriales</taxon>
        <taxon>Flavobacteriaceae</taxon>
        <taxon>Bizionia</taxon>
    </lineage>
</organism>
<dbReference type="PANTHER" id="PTHR30558:SF3">
    <property type="entry name" value="BIOPOLYMER TRANSPORT PROTEIN EXBD-RELATED"/>
    <property type="match status" value="1"/>
</dbReference>
<accession>A0A1I4ZQ84</accession>
<protein>
    <submittedName>
        <fullName evidence="9">Biopolymer transport protein ExbD</fullName>
    </submittedName>
</protein>
<reference evidence="10" key="1">
    <citation type="submission" date="2016-10" db="EMBL/GenBank/DDBJ databases">
        <authorList>
            <person name="Varghese N."/>
            <person name="Submissions S."/>
        </authorList>
    </citation>
    <scope>NUCLEOTIDE SEQUENCE [LARGE SCALE GENOMIC DNA]</scope>
    <source>
        <strain evidence="10">DSM 23925</strain>
    </source>
</reference>
<evidence type="ECO:0000256" key="8">
    <source>
        <dbReference type="SAM" id="Phobius"/>
    </source>
</evidence>
<evidence type="ECO:0000313" key="9">
    <source>
        <dbReference type="EMBL" id="SFN52327.1"/>
    </source>
</evidence>
<name>A0A1I4ZQ84_9FLAO</name>
<keyword evidence="3" id="KW-1003">Cell membrane</keyword>
<proteinExistence type="inferred from homology"/>
<dbReference type="PANTHER" id="PTHR30558">
    <property type="entry name" value="EXBD MEMBRANE COMPONENT OF PMF-DRIVEN MACROMOLECULE IMPORT SYSTEM"/>
    <property type="match status" value="1"/>
</dbReference>
<dbReference type="Pfam" id="PF02472">
    <property type="entry name" value="ExbD"/>
    <property type="match status" value="1"/>
</dbReference>
<dbReference type="RefSeq" id="WP_092206504.1">
    <property type="nucleotide sequence ID" value="NZ_FOVN01000001.1"/>
</dbReference>
<comment type="similarity">
    <text evidence="2 7">Belongs to the ExbD/TolR family.</text>
</comment>
<gene>
    <name evidence="9" type="ORF">SAMN04487989_101991</name>
</gene>
<dbReference type="OrthoDB" id="9801500at2"/>
<keyword evidence="10" id="KW-1185">Reference proteome</keyword>
<keyword evidence="7" id="KW-0813">Transport</keyword>
<evidence type="ECO:0000256" key="3">
    <source>
        <dbReference type="ARBA" id="ARBA00022475"/>
    </source>
</evidence>
<dbReference type="STRING" id="649333.SAMN04487989_101991"/>
<evidence type="ECO:0000313" key="10">
    <source>
        <dbReference type="Proteomes" id="UP000198705"/>
    </source>
</evidence>
<dbReference type="GO" id="GO:0005886">
    <property type="term" value="C:plasma membrane"/>
    <property type="evidence" value="ECO:0007669"/>
    <property type="project" value="UniProtKB-SubCell"/>
</dbReference>
<dbReference type="AlphaFoldDB" id="A0A1I4ZQ84"/>
<keyword evidence="6 8" id="KW-0472">Membrane</keyword>
<dbReference type="Proteomes" id="UP000198705">
    <property type="component" value="Unassembled WGS sequence"/>
</dbReference>
<evidence type="ECO:0000256" key="7">
    <source>
        <dbReference type="RuleBase" id="RU003879"/>
    </source>
</evidence>
<dbReference type="EMBL" id="FOVN01000001">
    <property type="protein sequence ID" value="SFN52327.1"/>
    <property type="molecule type" value="Genomic_DNA"/>
</dbReference>
<dbReference type="GO" id="GO:0022857">
    <property type="term" value="F:transmembrane transporter activity"/>
    <property type="evidence" value="ECO:0007669"/>
    <property type="project" value="InterPro"/>
</dbReference>
<evidence type="ECO:0000256" key="6">
    <source>
        <dbReference type="ARBA" id="ARBA00023136"/>
    </source>
</evidence>
<sequence length="211" mass="23480">MAKRAAPEVNAGSMADIAFLLLIFFLVTTTIEIDSGLNRKLPPIEETEPPIIKERNIFQLTVNPNNELFLKAAGSEGDLIKLKDLRKAAVAFLDNGGGKGEDACKACKGKRNPESSDNFQKAIISLQNDRGTSYETYIAVQNEIIAAYNVLRNREFELKYPNLGINFVEADNEYNDARTSASRKAQLKDKIEDIKLLIPQKFSEAEPKKSN</sequence>
<keyword evidence="5 8" id="KW-1133">Transmembrane helix</keyword>
<evidence type="ECO:0000256" key="1">
    <source>
        <dbReference type="ARBA" id="ARBA00004162"/>
    </source>
</evidence>
<comment type="subcellular location">
    <subcellularLocation>
        <location evidence="1">Cell membrane</location>
        <topology evidence="1">Single-pass membrane protein</topology>
    </subcellularLocation>
    <subcellularLocation>
        <location evidence="7">Cell membrane</location>
        <topology evidence="7">Single-pass type II membrane protein</topology>
    </subcellularLocation>
</comment>
<keyword evidence="4 7" id="KW-0812">Transmembrane</keyword>